<evidence type="ECO:0000313" key="2">
    <source>
        <dbReference type="Proteomes" id="UP000251584"/>
    </source>
</evidence>
<accession>A0A2X2V6V0</accession>
<dbReference type="Proteomes" id="UP000251584">
    <property type="component" value="Unassembled WGS sequence"/>
</dbReference>
<dbReference type="AlphaFoldDB" id="A0A2X2V6V0"/>
<evidence type="ECO:0000313" key="1">
    <source>
        <dbReference type="EMBL" id="SQB21351.1"/>
    </source>
</evidence>
<name>A0A2X2V6V0_CITKO</name>
<protein>
    <submittedName>
        <fullName evidence="1">Uncharacterized protein</fullName>
    </submittedName>
</protein>
<organism evidence="1 2">
    <name type="scientific">Citrobacter koseri</name>
    <name type="common">Citrobacter diversus</name>
    <dbReference type="NCBI Taxonomy" id="545"/>
    <lineage>
        <taxon>Bacteria</taxon>
        <taxon>Pseudomonadati</taxon>
        <taxon>Pseudomonadota</taxon>
        <taxon>Gammaproteobacteria</taxon>
        <taxon>Enterobacterales</taxon>
        <taxon>Enterobacteriaceae</taxon>
        <taxon>Citrobacter</taxon>
    </lineage>
</organism>
<proteinExistence type="predicted"/>
<sequence>MSLALYDLKQSNVSTYNSTLGWFENAGEVRSKRRGSGNSLFTVG</sequence>
<dbReference type="EMBL" id="UAVY01000001">
    <property type="protein sequence ID" value="SQB21351.1"/>
    <property type="molecule type" value="Genomic_DNA"/>
</dbReference>
<reference evidence="1 2" key="1">
    <citation type="submission" date="2018-06" db="EMBL/GenBank/DDBJ databases">
        <authorList>
            <consortium name="Pathogen Informatics"/>
            <person name="Doyle S."/>
        </authorList>
    </citation>
    <scope>NUCLEOTIDE SEQUENCE [LARGE SCALE GENOMIC DNA]</scope>
    <source>
        <strain evidence="1 2">NCTC10786</strain>
    </source>
</reference>
<gene>
    <name evidence="1" type="ORF">NCTC10786_00667</name>
</gene>